<feature type="transmembrane region" description="Helical" evidence="1">
    <location>
        <begin position="69"/>
        <end position="91"/>
    </location>
</feature>
<feature type="transmembrane region" description="Helical" evidence="1">
    <location>
        <begin position="40"/>
        <end position="57"/>
    </location>
</feature>
<proteinExistence type="predicted"/>
<keyword evidence="1" id="KW-1133">Transmembrane helix</keyword>
<dbReference type="RefSeq" id="WP_146451853.1">
    <property type="nucleotide sequence ID" value="NZ_SJPS01000005.1"/>
</dbReference>
<evidence type="ECO:0000313" key="2">
    <source>
        <dbReference type="EMBL" id="TWU24623.1"/>
    </source>
</evidence>
<dbReference type="OrthoDB" id="8480418at2"/>
<feature type="transmembrane region" description="Helical" evidence="1">
    <location>
        <begin position="12"/>
        <end position="28"/>
    </location>
</feature>
<organism evidence="2 3">
    <name type="scientific">Bythopirellula polymerisocia</name>
    <dbReference type="NCBI Taxonomy" id="2528003"/>
    <lineage>
        <taxon>Bacteria</taxon>
        <taxon>Pseudomonadati</taxon>
        <taxon>Planctomycetota</taxon>
        <taxon>Planctomycetia</taxon>
        <taxon>Pirellulales</taxon>
        <taxon>Lacipirellulaceae</taxon>
        <taxon>Bythopirellula</taxon>
    </lineage>
</organism>
<feature type="transmembrane region" description="Helical" evidence="1">
    <location>
        <begin position="97"/>
        <end position="120"/>
    </location>
</feature>
<dbReference type="EMBL" id="SJPS01000005">
    <property type="protein sequence ID" value="TWU24623.1"/>
    <property type="molecule type" value="Genomic_DNA"/>
</dbReference>
<keyword evidence="3" id="KW-1185">Reference proteome</keyword>
<feature type="transmembrane region" description="Helical" evidence="1">
    <location>
        <begin position="243"/>
        <end position="265"/>
    </location>
</feature>
<evidence type="ECO:0000313" key="3">
    <source>
        <dbReference type="Proteomes" id="UP000318437"/>
    </source>
</evidence>
<reference evidence="2 3" key="1">
    <citation type="submission" date="2019-02" db="EMBL/GenBank/DDBJ databases">
        <title>Deep-cultivation of Planctomycetes and their phenomic and genomic characterization uncovers novel biology.</title>
        <authorList>
            <person name="Wiegand S."/>
            <person name="Jogler M."/>
            <person name="Boedeker C."/>
            <person name="Pinto D."/>
            <person name="Vollmers J."/>
            <person name="Rivas-Marin E."/>
            <person name="Kohn T."/>
            <person name="Peeters S.H."/>
            <person name="Heuer A."/>
            <person name="Rast P."/>
            <person name="Oberbeckmann S."/>
            <person name="Bunk B."/>
            <person name="Jeske O."/>
            <person name="Meyerdierks A."/>
            <person name="Storesund J.E."/>
            <person name="Kallscheuer N."/>
            <person name="Luecker S."/>
            <person name="Lage O.M."/>
            <person name="Pohl T."/>
            <person name="Merkel B.J."/>
            <person name="Hornburger P."/>
            <person name="Mueller R.-W."/>
            <person name="Bruemmer F."/>
            <person name="Labrenz M."/>
            <person name="Spormann A.M."/>
            <person name="Op Den Camp H."/>
            <person name="Overmann J."/>
            <person name="Amann R."/>
            <person name="Jetten M.S.M."/>
            <person name="Mascher T."/>
            <person name="Medema M.H."/>
            <person name="Devos D.P."/>
            <person name="Kaster A.-K."/>
            <person name="Ovreas L."/>
            <person name="Rohde M."/>
            <person name="Galperin M.Y."/>
            <person name="Jogler C."/>
        </authorList>
    </citation>
    <scope>NUCLEOTIDE SEQUENCE [LARGE SCALE GENOMIC DNA]</scope>
    <source>
        <strain evidence="2 3">Pla144</strain>
    </source>
</reference>
<name>A0A5C6CIK7_9BACT</name>
<dbReference type="Proteomes" id="UP000318437">
    <property type="component" value="Unassembled WGS sequence"/>
</dbReference>
<protein>
    <recommendedName>
        <fullName evidence="4">Ferric reductase like transmembrane component</fullName>
    </recommendedName>
</protein>
<keyword evidence="1" id="KW-0812">Transmembrane</keyword>
<evidence type="ECO:0000256" key="1">
    <source>
        <dbReference type="SAM" id="Phobius"/>
    </source>
</evidence>
<gene>
    <name evidence="2" type="ORF">Pla144_35080</name>
</gene>
<sequence length="274" mass="31212">MKSFASRRLRNSILTIVVAVAVGWYAWWSKARLGRPEFATGYLLLSCLVFLALYNTRKKLPVLAWTTSAGWLQTHIYVGLLTAVVFGIHVACKIPSGYLEIALAALYLLTFASGLVGLYWTRSIPPKLARVSEEFLYERIPALRSQVQARAEQTVLETVRATGSDTLGEFFAQRVQGYLEKPRGLDYWFRPTSKVRKRLLAELTEVSRYLSEPERNASETLFALIRRRDDLDFHAAMQWRLKAWLFLHIGLTYPLLLVACLHGWLAHLFYGGAL</sequence>
<dbReference type="AlphaFoldDB" id="A0A5C6CIK7"/>
<keyword evidence="1" id="KW-0472">Membrane</keyword>
<accession>A0A5C6CIK7</accession>
<comment type="caution">
    <text evidence="2">The sequence shown here is derived from an EMBL/GenBank/DDBJ whole genome shotgun (WGS) entry which is preliminary data.</text>
</comment>
<evidence type="ECO:0008006" key="4">
    <source>
        <dbReference type="Google" id="ProtNLM"/>
    </source>
</evidence>